<evidence type="ECO:0000259" key="3">
    <source>
        <dbReference type="PROSITE" id="PS51462"/>
    </source>
</evidence>
<dbReference type="EMBL" id="JBHSON010000041">
    <property type="protein sequence ID" value="MFC5749276.1"/>
    <property type="molecule type" value="Genomic_DNA"/>
</dbReference>
<evidence type="ECO:0000256" key="1">
    <source>
        <dbReference type="ARBA" id="ARBA00001946"/>
    </source>
</evidence>
<evidence type="ECO:0000313" key="5">
    <source>
        <dbReference type="Proteomes" id="UP001596074"/>
    </source>
</evidence>
<dbReference type="PROSITE" id="PS51462">
    <property type="entry name" value="NUDIX"/>
    <property type="match status" value="1"/>
</dbReference>
<feature type="domain" description="Nudix hydrolase" evidence="3">
    <location>
        <begin position="35"/>
        <end position="177"/>
    </location>
</feature>
<evidence type="ECO:0000313" key="4">
    <source>
        <dbReference type="EMBL" id="MFC5749276.1"/>
    </source>
</evidence>
<dbReference type="InterPro" id="IPR015797">
    <property type="entry name" value="NUDIX_hydrolase-like_dom_sf"/>
</dbReference>
<comment type="cofactor">
    <cofactor evidence="1">
        <name>Mg(2+)</name>
        <dbReference type="ChEBI" id="CHEBI:18420"/>
    </cofactor>
</comment>
<dbReference type="PANTHER" id="PTHR43046">
    <property type="entry name" value="GDP-MANNOSE MANNOSYL HYDROLASE"/>
    <property type="match status" value="1"/>
</dbReference>
<keyword evidence="5" id="KW-1185">Reference proteome</keyword>
<keyword evidence="2" id="KW-0378">Hydrolase</keyword>
<name>A0ABW1A286_9ACTN</name>
<proteinExistence type="predicted"/>
<evidence type="ECO:0000256" key="2">
    <source>
        <dbReference type="ARBA" id="ARBA00022801"/>
    </source>
</evidence>
<reference evidence="5" key="1">
    <citation type="journal article" date="2019" name="Int. J. Syst. Evol. Microbiol.">
        <title>The Global Catalogue of Microorganisms (GCM) 10K type strain sequencing project: providing services to taxonomists for standard genome sequencing and annotation.</title>
        <authorList>
            <consortium name="The Broad Institute Genomics Platform"/>
            <consortium name="The Broad Institute Genome Sequencing Center for Infectious Disease"/>
            <person name="Wu L."/>
            <person name="Ma J."/>
        </authorList>
    </citation>
    <scope>NUCLEOTIDE SEQUENCE [LARGE SCALE GENOMIC DNA]</scope>
    <source>
        <strain evidence="5">KCTC 42087</strain>
    </source>
</reference>
<organism evidence="4 5">
    <name type="scientific">Actinomadura rugatobispora</name>
    <dbReference type="NCBI Taxonomy" id="1994"/>
    <lineage>
        <taxon>Bacteria</taxon>
        <taxon>Bacillati</taxon>
        <taxon>Actinomycetota</taxon>
        <taxon>Actinomycetes</taxon>
        <taxon>Streptosporangiales</taxon>
        <taxon>Thermomonosporaceae</taxon>
        <taxon>Actinomadura</taxon>
    </lineage>
</organism>
<sequence>MRPAIHELVEDDFLPRDVPDFGLPLDDYGRALDHLVQANVDVIVHSPAGEILLGYRKDVPLRGRFWVFGRRMKPGEQLAGTAERVLEQEIALQVDRDRLALDNVYNVMWGSRTAPPEEAGFQTVITVMRYECTDDDVEAVAAADRTHEWIRWYSPAELRELEAAKSELLHPFLLVILRNAGLY</sequence>
<protein>
    <submittedName>
        <fullName evidence="4">NUDIX domain-containing protein</fullName>
    </submittedName>
</protein>
<gene>
    <name evidence="4" type="ORF">ACFPZN_26960</name>
</gene>
<dbReference type="Pfam" id="PF00293">
    <property type="entry name" value="NUDIX"/>
    <property type="match status" value="1"/>
</dbReference>
<dbReference type="Proteomes" id="UP001596074">
    <property type="component" value="Unassembled WGS sequence"/>
</dbReference>
<accession>A0ABW1A286</accession>
<dbReference type="InterPro" id="IPR000086">
    <property type="entry name" value="NUDIX_hydrolase_dom"/>
</dbReference>
<dbReference type="RefSeq" id="WP_378284994.1">
    <property type="nucleotide sequence ID" value="NZ_JBHSON010000041.1"/>
</dbReference>
<dbReference type="PANTHER" id="PTHR43046:SF14">
    <property type="entry name" value="MUTT_NUDIX FAMILY PROTEIN"/>
    <property type="match status" value="1"/>
</dbReference>
<dbReference type="SUPFAM" id="SSF55811">
    <property type="entry name" value="Nudix"/>
    <property type="match status" value="1"/>
</dbReference>
<dbReference type="Gene3D" id="3.90.79.10">
    <property type="entry name" value="Nucleoside Triphosphate Pyrophosphohydrolase"/>
    <property type="match status" value="1"/>
</dbReference>
<comment type="caution">
    <text evidence="4">The sequence shown here is derived from an EMBL/GenBank/DDBJ whole genome shotgun (WGS) entry which is preliminary data.</text>
</comment>